<dbReference type="InterPro" id="IPR013591">
    <property type="entry name" value="Brevis_radix_dom"/>
</dbReference>
<dbReference type="OrthoDB" id="1461035at2759"/>
<feature type="domain" description="BRX" evidence="4">
    <location>
        <begin position="65"/>
        <end position="89"/>
    </location>
</feature>
<dbReference type="GO" id="GO:0005634">
    <property type="term" value="C:nucleus"/>
    <property type="evidence" value="ECO:0007669"/>
    <property type="project" value="UniProtKB-SubCell"/>
</dbReference>
<evidence type="ECO:0000313" key="5">
    <source>
        <dbReference type="EMBL" id="KAF9662411.1"/>
    </source>
</evidence>
<dbReference type="AlphaFoldDB" id="A0A835J411"/>
<comment type="subcellular location">
    <subcellularLocation>
        <location evidence="1">Nucleus</location>
    </subcellularLocation>
</comment>
<comment type="caution">
    <text evidence="5">The sequence shown here is derived from an EMBL/GenBank/DDBJ whole genome shotgun (WGS) entry which is preliminary data.</text>
</comment>
<keyword evidence="3" id="KW-0539">Nucleus</keyword>
<dbReference type="Proteomes" id="UP000657918">
    <property type="component" value="Unassembled WGS sequence"/>
</dbReference>
<evidence type="ECO:0000256" key="2">
    <source>
        <dbReference type="ARBA" id="ARBA00009057"/>
    </source>
</evidence>
<reference evidence="5 6" key="1">
    <citation type="submission" date="2020-10" db="EMBL/GenBank/DDBJ databases">
        <title>Plant Genome Project.</title>
        <authorList>
            <person name="Zhang R.-G."/>
        </authorList>
    </citation>
    <scope>NUCLEOTIDE SEQUENCE [LARGE SCALE GENOMIC DNA]</scope>
    <source>
        <strain evidence="5">FAFU-HL-1</strain>
        <tissue evidence="5">Leaf</tissue>
    </source>
</reference>
<organism evidence="5 6">
    <name type="scientific">Salix dunnii</name>
    <dbReference type="NCBI Taxonomy" id="1413687"/>
    <lineage>
        <taxon>Eukaryota</taxon>
        <taxon>Viridiplantae</taxon>
        <taxon>Streptophyta</taxon>
        <taxon>Embryophyta</taxon>
        <taxon>Tracheophyta</taxon>
        <taxon>Spermatophyta</taxon>
        <taxon>Magnoliopsida</taxon>
        <taxon>eudicotyledons</taxon>
        <taxon>Gunneridae</taxon>
        <taxon>Pentapetalae</taxon>
        <taxon>rosids</taxon>
        <taxon>fabids</taxon>
        <taxon>Malpighiales</taxon>
        <taxon>Salicaceae</taxon>
        <taxon>Saliceae</taxon>
        <taxon>Salix</taxon>
    </lineage>
</organism>
<keyword evidence="6" id="KW-1185">Reference proteome</keyword>
<proteinExistence type="inferred from homology"/>
<evidence type="ECO:0000256" key="1">
    <source>
        <dbReference type="ARBA" id="ARBA00004123"/>
    </source>
</evidence>
<dbReference type="PANTHER" id="PTHR46058:SF2">
    <property type="entry name" value="PROTEIN BREVIS RADIX-LIKE 3"/>
    <property type="match status" value="1"/>
</dbReference>
<dbReference type="Pfam" id="PF08381">
    <property type="entry name" value="BRX"/>
    <property type="match status" value="1"/>
</dbReference>
<accession>A0A835J411</accession>
<sequence>MISHAVTVSFPLLSNGGFQTKFLHDRCMVVLVRASPNACHVPDHLVPTLSSIYNDSEFCIISLISRDMLNKWQPETWWAENYDRIMELYDVQRFNRQASDSPKVRG</sequence>
<evidence type="ECO:0000256" key="3">
    <source>
        <dbReference type="ARBA" id="ARBA00023242"/>
    </source>
</evidence>
<dbReference type="EMBL" id="JADGMS010000018">
    <property type="protein sequence ID" value="KAF9662411.1"/>
    <property type="molecule type" value="Genomic_DNA"/>
</dbReference>
<name>A0A835J411_9ROSI</name>
<comment type="similarity">
    <text evidence="2">Belongs to the BRX family.</text>
</comment>
<dbReference type="PANTHER" id="PTHR46058">
    <property type="entry name" value="PROTEIN BREVIS RADIX-LIKE 1"/>
    <property type="match status" value="1"/>
</dbReference>
<evidence type="ECO:0000259" key="4">
    <source>
        <dbReference type="Pfam" id="PF08381"/>
    </source>
</evidence>
<dbReference type="InterPro" id="IPR044532">
    <property type="entry name" value="BRX-like"/>
</dbReference>
<gene>
    <name evidence="5" type="ORF">SADUNF_Sadunf18G0050500</name>
</gene>
<evidence type="ECO:0000313" key="6">
    <source>
        <dbReference type="Proteomes" id="UP000657918"/>
    </source>
</evidence>
<protein>
    <recommendedName>
        <fullName evidence="4">BRX domain-containing protein</fullName>
    </recommendedName>
</protein>